<organism evidence="1 2">
    <name type="scientific">Methanophagales virus GBV301</name>
    <dbReference type="NCBI Taxonomy" id="2999280"/>
    <lineage>
        <taxon>Viruses</taxon>
        <taxon>Duplodnaviria</taxon>
        <taxon>Heunggongvirae</taxon>
        <taxon>Uroviricota</taxon>
        <taxon>Caudoviricetes</taxon>
        <taxon>Nakonvirales</taxon>
        <taxon>Ekchuahviridae</taxon>
        <taxon>Kukulkanvirus</taxon>
        <taxon>Kukulkanvirus guaymasense</taxon>
    </lineage>
</organism>
<sequence length="165" mass="19118">MKEKHKVQILIDRATKSRLIEAKNALRKTWDDFFLYLLEFYIAHSDEDDRELEKAEAIRYCLTDADTSTLAYHREQLTKILTDLERTVAQTEDPKDKAVIAEKIARINTSLKDIAETDAGSRLLEEIGRLKKNRLKILKNIAPTKTVKVHEDKEKVSKAEDERGH</sequence>
<evidence type="ECO:0000313" key="2">
    <source>
        <dbReference type="Proteomes" id="UP001156259"/>
    </source>
</evidence>
<dbReference type="EMBL" id="OP880252">
    <property type="protein sequence ID" value="WAE39493.1"/>
    <property type="molecule type" value="Genomic_DNA"/>
</dbReference>
<proteinExistence type="predicted"/>
<name>A0A9E8VBI9_9CAUD</name>
<dbReference type="Proteomes" id="UP001156259">
    <property type="component" value="Segment"/>
</dbReference>
<accession>A0A9E8VBI9</accession>
<gene>
    <name evidence="1" type="ORF">LDLAKGPJ_00069</name>
</gene>
<keyword evidence="2" id="KW-1185">Reference proteome</keyword>
<protein>
    <submittedName>
        <fullName evidence="1">Uncharacterized protein</fullName>
    </submittedName>
</protein>
<evidence type="ECO:0000313" key="1">
    <source>
        <dbReference type="EMBL" id="WAE39493.1"/>
    </source>
</evidence>
<reference evidence="1 2" key="1">
    <citation type="submission" date="2022-10" db="EMBL/GenBank/DDBJ databases">
        <title>Evolutionary Diversification of Methanotrophic Ca. Methanophagales (ANME-1) and Their Expansive Virome.</title>
        <authorList>
            <person name="Laso-Perez R."/>
            <person name="Wu F."/>
            <person name="Cremiere A."/>
            <person name="Speth D.R."/>
            <person name="Magyar J.S."/>
            <person name="Krupovic M."/>
            <person name="Orphan V.J."/>
        </authorList>
    </citation>
    <scope>NUCLEOTIDE SEQUENCE [LARGE SCALE GENOMIC DNA]</scope>
</reference>